<evidence type="ECO:0000256" key="5">
    <source>
        <dbReference type="ARBA" id="ARBA00022723"/>
    </source>
</evidence>
<dbReference type="Gene3D" id="3.20.20.370">
    <property type="entry name" value="Glycoside hydrolase/deacetylase"/>
    <property type="match status" value="1"/>
</dbReference>
<keyword evidence="8" id="KW-0472">Membrane</keyword>
<dbReference type="CDD" id="cd10951">
    <property type="entry name" value="CE4_ClCDA_like"/>
    <property type="match status" value="1"/>
</dbReference>
<keyword evidence="9" id="KW-0119">Carbohydrate metabolism</keyword>
<reference evidence="15" key="1">
    <citation type="submission" date="2014-04" db="EMBL/GenBank/DDBJ databases">
        <title>Evolutionary Origins and Diversification of the Mycorrhizal Mutualists.</title>
        <authorList>
            <consortium name="DOE Joint Genome Institute"/>
            <consortium name="Mycorrhizal Genomics Consortium"/>
            <person name="Kohler A."/>
            <person name="Kuo A."/>
            <person name="Nagy L.G."/>
            <person name="Floudas D."/>
            <person name="Copeland A."/>
            <person name="Barry K.W."/>
            <person name="Cichocki N."/>
            <person name="Veneault-Fourrey C."/>
            <person name="LaButti K."/>
            <person name="Lindquist E.A."/>
            <person name="Lipzen A."/>
            <person name="Lundell T."/>
            <person name="Morin E."/>
            <person name="Murat C."/>
            <person name="Riley R."/>
            <person name="Ohm R."/>
            <person name="Sun H."/>
            <person name="Tunlid A."/>
            <person name="Henrissat B."/>
            <person name="Grigoriev I.V."/>
            <person name="Hibbett D.S."/>
            <person name="Martin F."/>
        </authorList>
    </citation>
    <scope>NUCLEOTIDE SEQUENCE [LARGE SCALE GENOMIC DNA]</scope>
    <source>
        <strain evidence="15">FD-334 SS-4</strain>
    </source>
</reference>
<name>A0A0D2M943_HYPSF</name>
<comment type="cofactor">
    <cofactor evidence="1">
        <name>Co(2+)</name>
        <dbReference type="ChEBI" id="CHEBI:48828"/>
    </cofactor>
</comment>
<evidence type="ECO:0000313" key="14">
    <source>
        <dbReference type="EMBL" id="KJA19853.1"/>
    </source>
</evidence>
<dbReference type="AlphaFoldDB" id="A0A0D2M943"/>
<dbReference type="GO" id="GO:0005975">
    <property type="term" value="P:carbohydrate metabolic process"/>
    <property type="evidence" value="ECO:0007669"/>
    <property type="project" value="InterPro"/>
</dbReference>
<comment type="subcellular location">
    <subcellularLocation>
        <location evidence="2">Cell membrane</location>
        <topology evidence="2">Lipid-anchor</topology>
        <topology evidence="2">GPI-anchor</topology>
    </subcellularLocation>
</comment>
<dbReference type="Proteomes" id="UP000054270">
    <property type="component" value="Unassembled WGS sequence"/>
</dbReference>
<dbReference type="GO" id="GO:0005886">
    <property type="term" value="C:plasma membrane"/>
    <property type="evidence" value="ECO:0007669"/>
    <property type="project" value="UniProtKB-SubCell"/>
</dbReference>
<evidence type="ECO:0000256" key="12">
    <source>
        <dbReference type="SAM" id="SignalP"/>
    </source>
</evidence>
<sequence>MRANIIFTALAAAVCSVSAASVEKRQSLARVVTSCVKANTAALTFDDGPWVYLVDSYDVSKALVAANATGTFFFNGNNYECIYDADSVKRVQYAYSKGHQIGSHTWAHLDLTALTWDQIHDEMWRVEQALTKIIGVVPAFMRPPYGNYNDLVRQASFIRGQVLAIWDFDSEDSDGATPAQSESFYDQLVARRPSNVIALNHETEETTVHQVLPYAIKKLQAAGYKLVSLAECTGLPAYQSVTTPGVRDSTWTCVR</sequence>
<feature type="signal peptide" evidence="12">
    <location>
        <begin position="1"/>
        <end position="19"/>
    </location>
</feature>
<dbReference type="Pfam" id="PF01522">
    <property type="entry name" value="Polysacc_deac_1"/>
    <property type="match status" value="1"/>
</dbReference>
<dbReference type="SUPFAM" id="SSF88713">
    <property type="entry name" value="Glycoside hydrolase/deacetylase"/>
    <property type="match status" value="1"/>
</dbReference>
<evidence type="ECO:0000256" key="1">
    <source>
        <dbReference type="ARBA" id="ARBA00001941"/>
    </source>
</evidence>
<dbReference type="STRING" id="945553.A0A0D2M943"/>
<keyword evidence="10" id="KW-0449">Lipoprotein</keyword>
<dbReference type="PANTHER" id="PTHR46471:SF2">
    <property type="entry name" value="CHITIN DEACETYLASE-RELATED"/>
    <property type="match status" value="1"/>
</dbReference>
<feature type="domain" description="NodB homology" evidence="13">
    <location>
        <begin position="39"/>
        <end position="227"/>
    </location>
</feature>
<keyword evidence="7" id="KW-0378">Hydrolase</keyword>
<evidence type="ECO:0000256" key="9">
    <source>
        <dbReference type="ARBA" id="ARBA00023277"/>
    </source>
</evidence>
<evidence type="ECO:0000256" key="7">
    <source>
        <dbReference type="ARBA" id="ARBA00022801"/>
    </source>
</evidence>
<keyword evidence="3" id="KW-1003">Cell membrane</keyword>
<dbReference type="EMBL" id="KN817573">
    <property type="protein sequence ID" value="KJA19853.1"/>
    <property type="molecule type" value="Genomic_DNA"/>
</dbReference>
<dbReference type="GO" id="GO:0098552">
    <property type="term" value="C:side of membrane"/>
    <property type="evidence" value="ECO:0007669"/>
    <property type="project" value="UniProtKB-KW"/>
</dbReference>
<evidence type="ECO:0000256" key="2">
    <source>
        <dbReference type="ARBA" id="ARBA00004609"/>
    </source>
</evidence>
<accession>A0A0D2M943</accession>
<dbReference type="OrthoDB" id="2125469at2759"/>
<evidence type="ECO:0000259" key="13">
    <source>
        <dbReference type="PROSITE" id="PS51677"/>
    </source>
</evidence>
<keyword evidence="4" id="KW-0325">Glycoprotein</keyword>
<evidence type="ECO:0000256" key="8">
    <source>
        <dbReference type="ARBA" id="ARBA00023136"/>
    </source>
</evidence>
<dbReference type="InterPro" id="IPR011330">
    <property type="entry name" value="Glyco_hydro/deAcase_b/a-brl"/>
</dbReference>
<dbReference type="GO" id="GO:0046872">
    <property type="term" value="F:metal ion binding"/>
    <property type="evidence" value="ECO:0007669"/>
    <property type="project" value="UniProtKB-KW"/>
</dbReference>
<dbReference type="GO" id="GO:0071555">
    <property type="term" value="P:cell wall organization"/>
    <property type="evidence" value="ECO:0007669"/>
    <property type="project" value="UniProtKB-KW"/>
</dbReference>
<keyword evidence="5" id="KW-0479">Metal-binding</keyword>
<evidence type="ECO:0000256" key="10">
    <source>
        <dbReference type="ARBA" id="ARBA00023288"/>
    </source>
</evidence>
<evidence type="ECO:0000256" key="3">
    <source>
        <dbReference type="ARBA" id="ARBA00022475"/>
    </source>
</evidence>
<evidence type="ECO:0000256" key="6">
    <source>
        <dbReference type="ARBA" id="ARBA00022729"/>
    </source>
</evidence>
<gene>
    <name evidence="14" type="ORF">HYPSUDRAFT_56414</name>
</gene>
<dbReference type="PANTHER" id="PTHR46471">
    <property type="entry name" value="CHITIN DEACETYLASE"/>
    <property type="match status" value="1"/>
</dbReference>
<protein>
    <submittedName>
        <fullName evidence="14">Carbohydrate esterase family 4 protein</fullName>
    </submittedName>
</protein>
<keyword evidence="11" id="KW-0961">Cell wall biogenesis/degradation</keyword>
<evidence type="ECO:0000256" key="4">
    <source>
        <dbReference type="ARBA" id="ARBA00022622"/>
    </source>
</evidence>
<dbReference type="PROSITE" id="PS51677">
    <property type="entry name" value="NODB"/>
    <property type="match status" value="1"/>
</dbReference>
<evidence type="ECO:0000313" key="15">
    <source>
        <dbReference type="Proteomes" id="UP000054270"/>
    </source>
</evidence>
<organism evidence="14 15">
    <name type="scientific">Hypholoma sublateritium (strain FD-334 SS-4)</name>
    <dbReference type="NCBI Taxonomy" id="945553"/>
    <lineage>
        <taxon>Eukaryota</taxon>
        <taxon>Fungi</taxon>
        <taxon>Dikarya</taxon>
        <taxon>Basidiomycota</taxon>
        <taxon>Agaricomycotina</taxon>
        <taxon>Agaricomycetes</taxon>
        <taxon>Agaricomycetidae</taxon>
        <taxon>Agaricales</taxon>
        <taxon>Agaricineae</taxon>
        <taxon>Strophariaceae</taxon>
        <taxon>Hypholoma</taxon>
    </lineage>
</organism>
<keyword evidence="4" id="KW-0336">GPI-anchor</keyword>
<feature type="chain" id="PRO_5002247572" evidence="12">
    <location>
        <begin position="20"/>
        <end position="255"/>
    </location>
</feature>
<dbReference type="OMA" id="EYQMNTQ"/>
<keyword evidence="15" id="KW-1185">Reference proteome</keyword>
<dbReference type="InterPro" id="IPR002509">
    <property type="entry name" value="NODB_dom"/>
</dbReference>
<proteinExistence type="predicted"/>
<dbReference type="GO" id="GO:0016810">
    <property type="term" value="F:hydrolase activity, acting on carbon-nitrogen (but not peptide) bonds"/>
    <property type="evidence" value="ECO:0007669"/>
    <property type="project" value="InterPro"/>
</dbReference>
<keyword evidence="6 12" id="KW-0732">Signal</keyword>
<evidence type="ECO:0000256" key="11">
    <source>
        <dbReference type="ARBA" id="ARBA00023316"/>
    </source>
</evidence>